<dbReference type="SUPFAM" id="SSF63411">
    <property type="entry name" value="LuxS/MPP-like metallohydrolase"/>
    <property type="match status" value="4"/>
</dbReference>
<evidence type="ECO:0000256" key="1">
    <source>
        <dbReference type="ARBA" id="ARBA00001947"/>
    </source>
</evidence>
<dbReference type="Pfam" id="PF00675">
    <property type="entry name" value="Peptidase_M16"/>
    <property type="match status" value="1"/>
</dbReference>
<keyword evidence="9" id="KW-0809">Transit peptide</keyword>
<dbReference type="Gene3D" id="3.30.830.10">
    <property type="entry name" value="Metalloenzyme, LuxS/M16 peptidase-like"/>
    <property type="match status" value="4"/>
</dbReference>
<keyword evidence="7" id="KW-0378">Hydrolase</keyword>
<keyword evidence="15" id="KW-1185">Reference proteome</keyword>
<dbReference type="OrthoDB" id="10250783at2759"/>
<evidence type="ECO:0000256" key="5">
    <source>
        <dbReference type="ARBA" id="ARBA00022670"/>
    </source>
</evidence>
<dbReference type="EMBL" id="CAJHNH020002224">
    <property type="protein sequence ID" value="CAG5126010.1"/>
    <property type="molecule type" value="Genomic_DNA"/>
</dbReference>
<feature type="compositionally biased region" description="Basic and acidic residues" evidence="12">
    <location>
        <begin position="996"/>
        <end position="1013"/>
    </location>
</feature>
<evidence type="ECO:0000256" key="10">
    <source>
        <dbReference type="ARBA" id="ARBA00023049"/>
    </source>
</evidence>
<dbReference type="InterPro" id="IPR011765">
    <property type="entry name" value="Pept_M16_N"/>
</dbReference>
<evidence type="ECO:0000313" key="15">
    <source>
        <dbReference type="Proteomes" id="UP000678393"/>
    </source>
</evidence>
<keyword evidence="5" id="KW-0645">Protease</keyword>
<keyword evidence="6" id="KW-0479">Metal-binding</keyword>
<feature type="region of interest" description="Disordered" evidence="12">
    <location>
        <begin position="984"/>
        <end position="1013"/>
    </location>
</feature>
<sequence length="1013" mass="114045">MQIIRRASFAVNSLLKAAPARYGRYFSEEARDRVRALKSGDKLHGYTVQKVQEVPEFFITAAMLTHDKTGAQHLHTARDDDNNTFSVIFRTTPMDSTGVPHILEHTVLCGSEHFPVRDPFFKMISRSMATYMNALTAYDWTMYPFSSQNAQDFKNLMAVYLDAALFPLIRELDFCQEGWRLEQTDLSDPNSPIIFKGVVYNEMKGVFSNSQSIYQQEALNSLLPSHTYGVVSGGHPNDIPKLTYDQLKKFHATHYHPSNAKFFTYGNLPLENHLEYINTYLDKFSQIQPSTSVPKEPRWDSPKEKLIYGPPDPMAPDPEKQTAVSVSYLLNDITDTYENFVSSIVGYLLTSGETSPFYRALLEPNIGSDYAPTTGFHSDTKEAVFSVGLWNISKSDVETTLGIIEQTLDKVIKGFDKAKIDALLHRIELEQKHQTSNFGLHLAINIATLWNHDGDPVSGLQVSKHVARFKEDLKKNPKLLQQKVKEYLKDNSHRLTLTMVPDESYTEKQKKAEKERLNQLVGALSESDRADILKRGLDLQECQNLKEDVSCLPSLKLADLSPKIKPEPVTFTEAGWSFIQTCDQPTNGVTYLRMASNLQGLPEDLMPYVPLFCDVITSIGAGGHDYLWMSHQQELYTGGLDASPIVVPHHTDIAKAQLSVLFSSYCLEKNFHHMLDLWTNIINSPDFMDVNRLSTLIRMSASELASSLSDNGHHYALSSSASTLSTVNKLQELFFGYSQVRTMKQVAELPDFSEVAYKLQSIGDVVLDKSSIRISVNATPKAMERSVQGIKSFLGNLRGEADMATVFTEVDQIKATSHSTQYELPFTVNHVALSYPVVQYAHKDFAPLNVLATLMTRKFLHREIREKGGAYGSGARVNSGAFSFFSYRDPRSLETLNVFKQCIAWATKGEYTAEDVDEAKLEVFQKIDKPVPPGSRGQTRFVYDISDDMRQKNRDRLFKVTNEDLKRVTELYLSSESAISGAAFLGPANPTVQSDKSWHIETEEESHEAQAKQ</sequence>
<accession>A0A8S3ZE23</accession>
<dbReference type="GO" id="GO:0004222">
    <property type="term" value="F:metalloendopeptidase activity"/>
    <property type="evidence" value="ECO:0007669"/>
    <property type="project" value="TreeGrafter"/>
</dbReference>
<gene>
    <name evidence="14" type="ORF">CUNI_LOCUS11568</name>
</gene>
<protein>
    <recommendedName>
        <fullName evidence="4">Presequence protease, mitochondrial</fullName>
    </recommendedName>
</protein>
<keyword evidence="11" id="KW-0496">Mitochondrion</keyword>
<dbReference type="InterPro" id="IPR007863">
    <property type="entry name" value="Peptidase_M16_C"/>
</dbReference>
<evidence type="ECO:0000256" key="3">
    <source>
        <dbReference type="ARBA" id="ARBA00007575"/>
    </source>
</evidence>
<dbReference type="FunFam" id="3.30.830.10:FF:000011">
    <property type="entry name" value="Presequence protease, mitochondrial"/>
    <property type="match status" value="1"/>
</dbReference>
<evidence type="ECO:0000256" key="2">
    <source>
        <dbReference type="ARBA" id="ARBA00004173"/>
    </source>
</evidence>
<proteinExistence type="inferred from homology"/>
<dbReference type="GO" id="GO:0046872">
    <property type="term" value="F:metal ion binding"/>
    <property type="evidence" value="ECO:0007669"/>
    <property type="project" value="UniProtKB-KW"/>
</dbReference>
<organism evidence="14 15">
    <name type="scientific">Candidula unifasciata</name>
    <dbReference type="NCBI Taxonomy" id="100452"/>
    <lineage>
        <taxon>Eukaryota</taxon>
        <taxon>Metazoa</taxon>
        <taxon>Spiralia</taxon>
        <taxon>Lophotrochozoa</taxon>
        <taxon>Mollusca</taxon>
        <taxon>Gastropoda</taxon>
        <taxon>Heterobranchia</taxon>
        <taxon>Euthyneura</taxon>
        <taxon>Panpulmonata</taxon>
        <taxon>Eupulmonata</taxon>
        <taxon>Stylommatophora</taxon>
        <taxon>Helicina</taxon>
        <taxon>Helicoidea</taxon>
        <taxon>Geomitridae</taxon>
        <taxon>Candidula</taxon>
    </lineage>
</organism>
<dbReference type="FunFam" id="3.30.830.10:FF:000009">
    <property type="entry name" value="Presequence protease, mitochondrial"/>
    <property type="match status" value="1"/>
</dbReference>
<dbReference type="Proteomes" id="UP000678393">
    <property type="component" value="Unassembled WGS sequence"/>
</dbReference>
<evidence type="ECO:0000313" key="14">
    <source>
        <dbReference type="EMBL" id="CAG5126010.1"/>
    </source>
</evidence>
<dbReference type="PANTHER" id="PTHR43016:SF13">
    <property type="entry name" value="PRESEQUENCE PROTEASE, MITOCHONDRIAL"/>
    <property type="match status" value="1"/>
</dbReference>
<comment type="caution">
    <text evidence="14">The sequence shown here is derived from an EMBL/GenBank/DDBJ whole genome shotgun (WGS) entry which is preliminary data.</text>
</comment>
<dbReference type="PANTHER" id="PTHR43016">
    <property type="entry name" value="PRESEQUENCE PROTEASE"/>
    <property type="match status" value="1"/>
</dbReference>
<evidence type="ECO:0000256" key="11">
    <source>
        <dbReference type="ARBA" id="ARBA00023128"/>
    </source>
</evidence>
<dbReference type="InterPro" id="IPR011249">
    <property type="entry name" value="Metalloenz_LuxS/M16"/>
</dbReference>
<dbReference type="SMART" id="SM01264">
    <property type="entry name" value="M16C_associated"/>
    <property type="match status" value="1"/>
</dbReference>
<dbReference type="GO" id="GO:0016485">
    <property type="term" value="P:protein processing"/>
    <property type="evidence" value="ECO:0007669"/>
    <property type="project" value="TreeGrafter"/>
</dbReference>
<keyword evidence="10" id="KW-0482">Metalloprotease</keyword>
<dbReference type="Pfam" id="PF08367">
    <property type="entry name" value="M16C_assoc"/>
    <property type="match status" value="1"/>
</dbReference>
<comment type="cofactor">
    <cofactor evidence="1">
        <name>Zn(2+)</name>
        <dbReference type="ChEBI" id="CHEBI:29105"/>
    </cofactor>
</comment>
<reference evidence="14" key="1">
    <citation type="submission" date="2021-04" db="EMBL/GenBank/DDBJ databases">
        <authorList>
            <consortium name="Molecular Ecology Group"/>
        </authorList>
    </citation>
    <scope>NUCLEOTIDE SEQUENCE</scope>
</reference>
<dbReference type="GO" id="GO:0005759">
    <property type="term" value="C:mitochondrial matrix"/>
    <property type="evidence" value="ECO:0007669"/>
    <property type="project" value="TreeGrafter"/>
</dbReference>
<comment type="similarity">
    <text evidence="3">Belongs to the peptidase M16 family. PreP subfamily.</text>
</comment>
<evidence type="ECO:0000256" key="8">
    <source>
        <dbReference type="ARBA" id="ARBA00022833"/>
    </source>
</evidence>
<dbReference type="InterPro" id="IPR013578">
    <property type="entry name" value="Peptidase_M16C_assoc"/>
</dbReference>
<dbReference type="InterPro" id="IPR055130">
    <property type="entry name" value="PreP_C"/>
</dbReference>
<dbReference type="Pfam" id="PF05193">
    <property type="entry name" value="Peptidase_M16_C"/>
    <property type="match status" value="1"/>
</dbReference>
<keyword evidence="8" id="KW-0862">Zinc</keyword>
<dbReference type="AlphaFoldDB" id="A0A8S3ZE23"/>
<evidence type="ECO:0000256" key="6">
    <source>
        <dbReference type="ARBA" id="ARBA00022723"/>
    </source>
</evidence>
<feature type="domain" description="Peptidase M16C associated" evidence="13">
    <location>
        <begin position="499"/>
        <end position="746"/>
    </location>
</feature>
<comment type="subcellular location">
    <subcellularLocation>
        <location evidence="2">Mitochondrion</location>
    </subcellularLocation>
</comment>
<evidence type="ECO:0000256" key="12">
    <source>
        <dbReference type="SAM" id="MobiDB-lite"/>
    </source>
</evidence>
<evidence type="ECO:0000259" key="13">
    <source>
        <dbReference type="SMART" id="SM01264"/>
    </source>
</evidence>
<evidence type="ECO:0000256" key="4">
    <source>
        <dbReference type="ARBA" id="ARBA00020167"/>
    </source>
</evidence>
<evidence type="ECO:0000256" key="9">
    <source>
        <dbReference type="ARBA" id="ARBA00022946"/>
    </source>
</evidence>
<name>A0A8S3ZE23_9EUPU</name>
<evidence type="ECO:0000256" key="7">
    <source>
        <dbReference type="ARBA" id="ARBA00022801"/>
    </source>
</evidence>
<dbReference type="FunFam" id="3.30.830.10:FF:000013">
    <property type="entry name" value="Mitochondrial presequence protease"/>
    <property type="match status" value="1"/>
</dbReference>
<dbReference type="Pfam" id="PF22516">
    <property type="entry name" value="PreP_C"/>
    <property type="match status" value="1"/>
</dbReference>